<gene>
    <name evidence="1" type="ORF">NE695_15020</name>
</gene>
<evidence type="ECO:0000313" key="1">
    <source>
        <dbReference type="EMBL" id="MCQ4841224.1"/>
    </source>
</evidence>
<organism evidence="1 2">
    <name type="scientific">Neglectibacter timonensis</name>
    <dbReference type="NCBI Taxonomy" id="1776382"/>
    <lineage>
        <taxon>Bacteria</taxon>
        <taxon>Bacillati</taxon>
        <taxon>Bacillota</taxon>
        <taxon>Clostridia</taxon>
        <taxon>Eubacteriales</taxon>
        <taxon>Oscillospiraceae</taxon>
        <taxon>Neglectibacter</taxon>
    </lineage>
</organism>
<dbReference type="Proteomes" id="UP001524473">
    <property type="component" value="Unassembled WGS sequence"/>
</dbReference>
<accession>A0ABT1S2S3</accession>
<name>A0ABT1S2S3_9FIRM</name>
<dbReference type="EMBL" id="JANFZH010000041">
    <property type="protein sequence ID" value="MCQ4841224.1"/>
    <property type="molecule type" value="Genomic_DNA"/>
</dbReference>
<dbReference type="RefSeq" id="WP_147578583.1">
    <property type="nucleotide sequence ID" value="NZ_CABKVV010000014.1"/>
</dbReference>
<evidence type="ECO:0000313" key="2">
    <source>
        <dbReference type="Proteomes" id="UP001524473"/>
    </source>
</evidence>
<sequence>MNIVIFVLCAVLMVFGIAELVRLLVFWWLKPETAQEFSIVVSPGSADSCEYLVRSAAERMRWLNLKAPCRLVCVNLSDDPEIDSICRFLALRYPYLKVSKREDLVYTILDRDEDP</sequence>
<protein>
    <submittedName>
        <fullName evidence="1">Uncharacterized protein</fullName>
    </submittedName>
</protein>
<proteinExistence type="predicted"/>
<reference evidence="1 2" key="1">
    <citation type="submission" date="2022-06" db="EMBL/GenBank/DDBJ databases">
        <title>Isolation of gut microbiota from human fecal samples.</title>
        <authorList>
            <person name="Pamer E.G."/>
            <person name="Barat B."/>
            <person name="Waligurski E."/>
            <person name="Medina S."/>
            <person name="Paddock L."/>
            <person name="Mostad J."/>
        </authorList>
    </citation>
    <scope>NUCLEOTIDE SEQUENCE [LARGE SCALE GENOMIC DNA]</scope>
    <source>
        <strain evidence="1 2">DFI.9.73</strain>
    </source>
</reference>
<keyword evidence="2" id="KW-1185">Reference proteome</keyword>
<comment type="caution">
    <text evidence="1">The sequence shown here is derived from an EMBL/GenBank/DDBJ whole genome shotgun (WGS) entry which is preliminary data.</text>
</comment>
<dbReference type="GeneID" id="90532995"/>